<gene>
    <name evidence="1" type="ORF">CGC50_00650</name>
</gene>
<organism evidence="1 2">
    <name type="scientific">Capnocytophaga gingivalis</name>
    <dbReference type="NCBI Taxonomy" id="1017"/>
    <lineage>
        <taxon>Bacteria</taxon>
        <taxon>Pseudomonadati</taxon>
        <taxon>Bacteroidota</taxon>
        <taxon>Flavobacteriia</taxon>
        <taxon>Flavobacteriales</taxon>
        <taxon>Flavobacteriaceae</taxon>
        <taxon>Capnocytophaga</taxon>
    </lineage>
</organism>
<evidence type="ECO:0000313" key="1">
    <source>
        <dbReference type="EMBL" id="ATA85793.1"/>
    </source>
</evidence>
<dbReference type="Proteomes" id="UP000217250">
    <property type="component" value="Chromosome"/>
</dbReference>
<dbReference type="AlphaFoldDB" id="A0A250FL08"/>
<dbReference type="EMBL" id="CP022386">
    <property type="protein sequence ID" value="ATA85793.1"/>
    <property type="molecule type" value="Genomic_DNA"/>
</dbReference>
<reference evidence="2" key="1">
    <citation type="submission" date="2017-06" db="EMBL/GenBank/DDBJ databases">
        <title>Capnocytophaga spp. assemblies.</title>
        <authorList>
            <person name="Gulvik C.A."/>
        </authorList>
    </citation>
    <scope>NUCLEOTIDE SEQUENCE [LARGE SCALE GENOMIC DNA]</scope>
    <source>
        <strain evidence="2">H1496</strain>
    </source>
</reference>
<evidence type="ECO:0000313" key="2">
    <source>
        <dbReference type="Proteomes" id="UP000217250"/>
    </source>
</evidence>
<accession>A0A250FL08</accession>
<dbReference type="Gene3D" id="2.180.10.10">
    <property type="entry name" value="RHS repeat-associated core"/>
    <property type="match status" value="1"/>
</dbReference>
<dbReference type="OrthoDB" id="1148305at2"/>
<sequence>MFPSDLNHLMRLLYFFSLLFLLSCTSTPEKPKAKKPHPDLKRDTLQGSIRTQTQVNYIFIEDTLTKKTLQQKAYELSITYDPQGYLIENSYQDDSLQEQTRFYYDEEHRVIVENYMHKALKNNEIKMTLTHYQYDTLGYEVSRFRYDYSDSLPKVTRFDTEYDKDGNIQSIVKSVFEQNDWQLSDREVYKYNTKGYEQEKESYYYYRALWMLQEKKISRYEKDSLLVEKLFYNYKLHNLPSRVIYRYKGLLQEVTYINPKDSITSMVSFEYNPQGEITKYVEYTPEGFEKKRIFHLYTPFRERLEDVTYKNNTEDERTLYRYGVKGNLTEKITYRDQKITSKTEVKYTYYEAIPPVK</sequence>
<proteinExistence type="predicted"/>
<name>A0A250FL08_9FLAO</name>
<protein>
    <submittedName>
        <fullName evidence="1">Sugar-binding protein</fullName>
    </submittedName>
</protein>
<dbReference type="KEGG" id="cgh:CGC50_00650"/>